<feature type="non-terminal residue" evidence="1">
    <location>
        <position position="175"/>
    </location>
</feature>
<protein>
    <submittedName>
        <fullName evidence="1">Uncharacterized protein</fullName>
    </submittedName>
</protein>
<keyword evidence="2" id="KW-1185">Reference proteome</keyword>
<evidence type="ECO:0000313" key="1">
    <source>
        <dbReference type="EMBL" id="KAK3079324.1"/>
    </source>
</evidence>
<reference evidence="1" key="1">
    <citation type="submission" date="2024-09" db="EMBL/GenBank/DDBJ databases">
        <title>Black Yeasts Isolated from many extreme environments.</title>
        <authorList>
            <person name="Coleine C."/>
            <person name="Stajich J.E."/>
            <person name="Selbmann L."/>
        </authorList>
    </citation>
    <scope>NUCLEOTIDE SEQUENCE</scope>
    <source>
        <strain evidence="1">CCFEE 5737</strain>
    </source>
</reference>
<comment type="caution">
    <text evidence="1">The sequence shown here is derived from an EMBL/GenBank/DDBJ whole genome shotgun (WGS) entry which is preliminary data.</text>
</comment>
<dbReference type="Proteomes" id="UP001186974">
    <property type="component" value="Unassembled WGS sequence"/>
</dbReference>
<evidence type="ECO:0000313" key="2">
    <source>
        <dbReference type="Proteomes" id="UP001186974"/>
    </source>
</evidence>
<sequence length="175" mass="19894">METSPSALVKLLVPKTPFILKTALFHSLWMSPTSSKWDLRTELTVNIIRSMMSGKPQGLQKMQTMTLKDSGVKGRMWISRYTSPNPADDDARQLLFRAIDDMKEGGETYTQPEYEPVYAEWTGYRADVTKDAPEPQISEAEKYESLMKEVTSDVTILYFHGGAHYLMDPASHRLP</sequence>
<organism evidence="1 2">
    <name type="scientific">Coniosporium uncinatum</name>
    <dbReference type="NCBI Taxonomy" id="93489"/>
    <lineage>
        <taxon>Eukaryota</taxon>
        <taxon>Fungi</taxon>
        <taxon>Dikarya</taxon>
        <taxon>Ascomycota</taxon>
        <taxon>Pezizomycotina</taxon>
        <taxon>Dothideomycetes</taxon>
        <taxon>Dothideomycetes incertae sedis</taxon>
        <taxon>Coniosporium</taxon>
    </lineage>
</organism>
<name>A0ACC3DRT0_9PEZI</name>
<gene>
    <name evidence="1" type="ORF">LTS18_005138</name>
</gene>
<accession>A0ACC3DRT0</accession>
<proteinExistence type="predicted"/>
<dbReference type="EMBL" id="JAWDJW010001219">
    <property type="protein sequence ID" value="KAK3079324.1"/>
    <property type="molecule type" value="Genomic_DNA"/>
</dbReference>